<name>A0AA50F198_9CAUD</name>
<accession>A0AA50F198</accession>
<feature type="domain" description="DUF7298" evidence="1">
    <location>
        <begin position="1"/>
        <end position="165"/>
    </location>
</feature>
<proteinExistence type="predicted"/>
<evidence type="ECO:0000313" key="3">
    <source>
        <dbReference type="Proteomes" id="UP001229934"/>
    </source>
</evidence>
<keyword evidence="3" id="KW-1185">Reference proteome</keyword>
<evidence type="ECO:0000313" key="2">
    <source>
        <dbReference type="EMBL" id="WLW38572.1"/>
    </source>
</evidence>
<dbReference type="EMBL" id="OQ970439">
    <property type="protein sequence ID" value="WLW38572.1"/>
    <property type="molecule type" value="Genomic_DNA"/>
</dbReference>
<organism evidence="2 3">
    <name type="scientific">Streptomyces phage Verabelle</name>
    <dbReference type="NCBI Taxonomy" id="3065247"/>
    <lineage>
        <taxon>Viruses</taxon>
        <taxon>Duplodnaviria</taxon>
        <taxon>Heunggongvirae</taxon>
        <taxon>Uroviricota</taxon>
        <taxon>Caudoviricetes</taxon>
        <taxon>Arquatrovirinae</taxon>
        <taxon>Camvirus</taxon>
        <taxon>Camvirus verabelle</taxon>
    </lineage>
</organism>
<sequence length="167" mass="17495">MGAGIYPPATNVNLPRGTRWYATLGSTSYVGDTETRAYLATFTAEPTRLYRVTLNLAIVDGEADNATTRGAVNSATIRCRWAYGTDATVSSSDLGGVYQSVFTDDSTSGSGLNHDWFLGGVAAGDVALAITLKATRPAASYGQVRVLTNGGNTTSLHVEDIGAWPVP</sequence>
<dbReference type="Proteomes" id="UP001229934">
    <property type="component" value="Segment"/>
</dbReference>
<dbReference type="InterPro" id="IPR055722">
    <property type="entry name" value="DUF7298"/>
</dbReference>
<dbReference type="Pfam" id="PF23972">
    <property type="entry name" value="DUF7298"/>
    <property type="match status" value="1"/>
</dbReference>
<evidence type="ECO:0000259" key="1">
    <source>
        <dbReference type="Pfam" id="PF23972"/>
    </source>
</evidence>
<reference evidence="2" key="1">
    <citation type="submission" date="2023-05" db="EMBL/GenBank/DDBJ databases">
        <authorList>
            <person name="van Neer V."/>
            <person name="Kempff A."/>
            <person name="Ongenae V."/>
            <person name="Claessen D."/>
            <person name="Briegel A."/>
            <person name="Rozen D."/>
        </authorList>
    </citation>
    <scope>NUCLEOTIDE SEQUENCE</scope>
</reference>
<protein>
    <recommendedName>
        <fullName evidence="1">DUF7298 domain-containing protein</fullName>
    </recommendedName>
</protein>